<reference evidence="5 6" key="1">
    <citation type="submission" date="2017-05" db="EMBL/GenBank/DDBJ databases">
        <authorList>
            <person name="Varghese N."/>
            <person name="Submissions S."/>
        </authorList>
    </citation>
    <scope>NUCLEOTIDE SEQUENCE [LARGE SCALE GENOMIC DNA]</scope>
    <source>
        <strain evidence="5 6">DSM 25457</strain>
    </source>
</reference>
<feature type="compositionally biased region" description="Basic and acidic residues" evidence="3">
    <location>
        <begin position="373"/>
        <end position="384"/>
    </location>
</feature>
<feature type="domain" description="Alginate lyase" evidence="4">
    <location>
        <begin position="104"/>
        <end position="304"/>
    </location>
</feature>
<sequence length="411" mass="46925">MALAVVCLSSLPVDVKAETHEASTAVASDASASKAVTPHEFKHPGIAHSDADIQRVKEKVAEGAEPWVAAWQQLTESSYFSLRWEPQPLANVERGASNRPDIGSTDFSQDARAAYTHALAWALSEEEAHARKASEIIDAWSTTLRSIENHDAKLLVGMAGHLFCNAAELLKHTWDGWPEQNQERFRSMVYDIWYPIIHDYYPSANGNWDASMLQTMIAMGVYFEDEQMFNSAVDYFRSGKGNGAIGNYFNEFGECQETGRDQAHTQMGLEFLANTAETAWNQGLDLYGELDNRLLAGFEYTAKYNLGFEVRYEPYRSFEGRYHYKRISDDSRGRLRPMYETVYRHYFVRQKLEAPYTHQALLKIRENELHTVGERDGRESDRRDDRRRRSGERRRNGGGASLLWNTLMYAS</sequence>
<evidence type="ECO:0000256" key="2">
    <source>
        <dbReference type="ARBA" id="ARBA00023239"/>
    </source>
</evidence>
<protein>
    <submittedName>
        <fullName evidence="5">Alginate lyase</fullName>
    </submittedName>
</protein>
<evidence type="ECO:0000256" key="1">
    <source>
        <dbReference type="ARBA" id="ARBA00022729"/>
    </source>
</evidence>
<proteinExistence type="predicted"/>
<dbReference type="InterPro" id="IPR008397">
    <property type="entry name" value="Alginate_lyase_dom"/>
</dbReference>
<keyword evidence="2 5" id="KW-0456">Lyase</keyword>
<evidence type="ECO:0000313" key="6">
    <source>
        <dbReference type="Proteomes" id="UP001158067"/>
    </source>
</evidence>
<dbReference type="GO" id="GO:0016829">
    <property type="term" value="F:lyase activity"/>
    <property type="evidence" value="ECO:0007669"/>
    <property type="project" value="UniProtKB-KW"/>
</dbReference>
<accession>A0ABY1QH60</accession>
<dbReference type="Proteomes" id="UP001158067">
    <property type="component" value="Unassembled WGS sequence"/>
</dbReference>
<gene>
    <name evidence="5" type="ORF">SAMN06265222_11215</name>
</gene>
<dbReference type="EMBL" id="FXUG01000012">
    <property type="protein sequence ID" value="SMP69363.1"/>
    <property type="molecule type" value="Genomic_DNA"/>
</dbReference>
<feature type="region of interest" description="Disordered" evidence="3">
    <location>
        <begin position="373"/>
        <end position="397"/>
    </location>
</feature>
<evidence type="ECO:0000313" key="5">
    <source>
        <dbReference type="EMBL" id="SMP69363.1"/>
    </source>
</evidence>
<evidence type="ECO:0000259" key="4">
    <source>
        <dbReference type="Pfam" id="PF05426"/>
    </source>
</evidence>
<organism evidence="5 6">
    <name type="scientific">Neorhodopirellula lusitana</name>
    <dbReference type="NCBI Taxonomy" id="445327"/>
    <lineage>
        <taxon>Bacteria</taxon>
        <taxon>Pseudomonadati</taxon>
        <taxon>Planctomycetota</taxon>
        <taxon>Planctomycetia</taxon>
        <taxon>Pirellulales</taxon>
        <taxon>Pirellulaceae</taxon>
        <taxon>Neorhodopirellula</taxon>
    </lineage>
</organism>
<dbReference type="InterPro" id="IPR008929">
    <property type="entry name" value="Chondroitin_lyas"/>
</dbReference>
<comment type="caution">
    <text evidence="5">The sequence shown here is derived from an EMBL/GenBank/DDBJ whole genome shotgun (WGS) entry which is preliminary data.</text>
</comment>
<evidence type="ECO:0000256" key="3">
    <source>
        <dbReference type="SAM" id="MobiDB-lite"/>
    </source>
</evidence>
<name>A0ABY1QH60_9BACT</name>
<dbReference type="Gene3D" id="1.50.10.100">
    <property type="entry name" value="Chondroitin AC/alginate lyase"/>
    <property type="match status" value="1"/>
</dbReference>
<keyword evidence="6" id="KW-1185">Reference proteome</keyword>
<dbReference type="SUPFAM" id="SSF48230">
    <property type="entry name" value="Chondroitin AC/alginate lyase"/>
    <property type="match status" value="1"/>
</dbReference>
<dbReference type="Pfam" id="PF05426">
    <property type="entry name" value="Alginate_lyase"/>
    <property type="match status" value="1"/>
</dbReference>
<keyword evidence="1" id="KW-0732">Signal</keyword>